<name>A0ABT6SG41_9ACTN</name>
<dbReference type="InterPro" id="IPR014729">
    <property type="entry name" value="Rossmann-like_a/b/a_fold"/>
</dbReference>
<dbReference type="RefSeq" id="WP_282544797.1">
    <property type="nucleotide sequence ID" value="NZ_JASCIQ010000027.1"/>
</dbReference>
<organism evidence="4 5">
    <name type="scientific">Streptomyces cavernicola</name>
    <dbReference type="NCBI Taxonomy" id="3043613"/>
    <lineage>
        <taxon>Bacteria</taxon>
        <taxon>Bacillati</taxon>
        <taxon>Actinomycetota</taxon>
        <taxon>Actinomycetes</taxon>
        <taxon>Kitasatosporales</taxon>
        <taxon>Streptomycetaceae</taxon>
        <taxon>Streptomyces</taxon>
    </lineage>
</organism>
<dbReference type="SUPFAM" id="SSF52402">
    <property type="entry name" value="Adenine nucleotide alpha hydrolases-like"/>
    <property type="match status" value="3"/>
</dbReference>
<accession>A0ABT6SG41</accession>
<proteinExistence type="inferred from homology"/>
<sequence length="311" mass="32317">MTAQVTVGIDDSEESLAAARWAAGDAAAREVPLRLVHVEPWPSTPEAVEPYDRTASDRAAGLLHDTAEWARGEYPGLEVFTGQALGRPGEELTAAANESDLTALGSRGLGGVRGFLLGSVSLQVAGTARRPVVLVRAGSAFGSRPGGILVGFDLDDSHACDALLAFGFAEAYRTGWPLRFLNCWTLPPTYGQASVINPGLIEDMAEQRVKGMGDLLEPWRRRYPEVEARTEARLGSAGLQLVEASGEASGGASGEASGGASSRATGGASGGAELVVLGRRTRPLPLGPHLGHATHAVIHHSPAPVAVVPVR</sequence>
<comment type="similarity">
    <text evidence="1">Belongs to the universal stress protein A family.</text>
</comment>
<dbReference type="PRINTS" id="PR01438">
    <property type="entry name" value="UNVRSLSTRESS"/>
</dbReference>
<dbReference type="PANTHER" id="PTHR46268">
    <property type="entry name" value="STRESS RESPONSE PROTEIN NHAX"/>
    <property type="match status" value="1"/>
</dbReference>
<reference evidence="4 5" key="1">
    <citation type="submission" date="2023-05" db="EMBL/GenBank/DDBJ databases">
        <title>Draft genome sequence of Streptomyces sp. B-S-A6 isolated from a cave soil in Thailand.</title>
        <authorList>
            <person name="Chamroensaksri N."/>
            <person name="Muangham S."/>
        </authorList>
    </citation>
    <scope>NUCLEOTIDE SEQUENCE [LARGE SCALE GENOMIC DNA]</scope>
    <source>
        <strain evidence="4 5">B-S-A6</strain>
    </source>
</reference>
<feature type="region of interest" description="Disordered" evidence="2">
    <location>
        <begin position="245"/>
        <end position="269"/>
    </location>
</feature>
<comment type="caution">
    <text evidence="4">The sequence shown here is derived from an EMBL/GenBank/DDBJ whole genome shotgun (WGS) entry which is preliminary data.</text>
</comment>
<dbReference type="InterPro" id="IPR006015">
    <property type="entry name" value="Universal_stress_UspA"/>
</dbReference>
<dbReference type="Gene3D" id="3.40.50.620">
    <property type="entry name" value="HUPs"/>
    <property type="match status" value="2"/>
</dbReference>
<evidence type="ECO:0000256" key="2">
    <source>
        <dbReference type="SAM" id="MobiDB-lite"/>
    </source>
</evidence>
<keyword evidence="5" id="KW-1185">Reference proteome</keyword>
<gene>
    <name evidence="4" type="ORF">QIS96_24030</name>
</gene>
<feature type="domain" description="UspA" evidence="3">
    <location>
        <begin position="3"/>
        <end position="136"/>
    </location>
</feature>
<dbReference type="Pfam" id="PF00582">
    <property type="entry name" value="Usp"/>
    <property type="match status" value="2"/>
</dbReference>
<dbReference type="EMBL" id="JASCIQ010000027">
    <property type="protein sequence ID" value="MDI3406869.1"/>
    <property type="molecule type" value="Genomic_DNA"/>
</dbReference>
<feature type="domain" description="UspA" evidence="3">
    <location>
        <begin position="271"/>
        <end position="309"/>
    </location>
</feature>
<dbReference type="PANTHER" id="PTHR46268:SF6">
    <property type="entry name" value="UNIVERSAL STRESS PROTEIN UP12"/>
    <property type="match status" value="1"/>
</dbReference>
<evidence type="ECO:0000259" key="3">
    <source>
        <dbReference type="Pfam" id="PF00582"/>
    </source>
</evidence>
<dbReference type="Proteomes" id="UP001223978">
    <property type="component" value="Unassembled WGS sequence"/>
</dbReference>
<feature type="compositionally biased region" description="Gly residues" evidence="2">
    <location>
        <begin position="248"/>
        <end position="257"/>
    </location>
</feature>
<evidence type="ECO:0000313" key="5">
    <source>
        <dbReference type="Proteomes" id="UP001223978"/>
    </source>
</evidence>
<evidence type="ECO:0000256" key="1">
    <source>
        <dbReference type="ARBA" id="ARBA00008791"/>
    </source>
</evidence>
<evidence type="ECO:0000313" key="4">
    <source>
        <dbReference type="EMBL" id="MDI3406869.1"/>
    </source>
</evidence>
<protein>
    <submittedName>
        <fullName evidence="4">Universal stress protein</fullName>
    </submittedName>
</protein>
<dbReference type="InterPro" id="IPR006016">
    <property type="entry name" value="UspA"/>
</dbReference>